<dbReference type="GO" id="GO:0003735">
    <property type="term" value="F:structural constituent of ribosome"/>
    <property type="evidence" value="ECO:0007669"/>
    <property type="project" value="InterPro"/>
</dbReference>
<dbReference type="InterPro" id="IPR038526">
    <property type="entry name" value="Ribosomal_eL22_sf"/>
</dbReference>
<evidence type="ECO:0000313" key="5">
    <source>
        <dbReference type="Proteomes" id="UP000698800"/>
    </source>
</evidence>
<dbReference type="OrthoDB" id="10259820at2759"/>
<proteinExistence type="inferred from homology"/>
<evidence type="ECO:0000256" key="1">
    <source>
        <dbReference type="ARBA" id="ARBA00007817"/>
    </source>
</evidence>
<protein>
    <submittedName>
        <fullName evidence="4">60S ribosomal protein L22</fullName>
    </submittedName>
</protein>
<dbReference type="Proteomes" id="UP000698800">
    <property type="component" value="Unassembled WGS sequence"/>
</dbReference>
<dbReference type="Pfam" id="PF01776">
    <property type="entry name" value="Ribosomal_L22e"/>
    <property type="match status" value="1"/>
</dbReference>
<name>A0A9P8L3U8_9PEZI</name>
<dbReference type="InterPro" id="IPR002671">
    <property type="entry name" value="Ribosomal_eL22"/>
</dbReference>
<accession>A0A9P8L3U8</accession>
<organism evidence="4 5">
    <name type="scientific">Glutinoglossum americanum</name>
    <dbReference type="NCBI Taxonomy" id="1670608"/>
    <lineage>
        <taxon>Eukaryota</taxon>
        <taxon>Fungi</taxon>
        <taxon>Dikarya</taxon>
        <taxon>Ascomycota</taxon>
        <taxon>Pezizomycotina</taxon>
        <taxon>Geoglossomycetes</taxon>
        <taxon>Geoglossales</taxon>
        <taxon>Geoglossaceae</taxon>
        <taxon>Glutinoglossum</taxon>
    </lineage>
</organism>
<gene>
    <name evidence="4" type="primary">RPL22</name>
    <name evidence="4" type="ORF">FGG08_003120</name>
</gene>
<sequence length="126" mass="14244">MAPGNQKSGKGKPPKITKKFIINASQPAGDKIFDVNAFEKFLHDKIKVDGLVGNLGDTVTIQQQGDGKIEVVAHTQFSGRYLKYLTKKFLKKQQLRDWLRVVSTSRGVYELRFFNVVNDEADEDED</sequence>
<dbReference type="AlphaFoldDB" id="A0A9P8L3U8"/>
<dbReference type="PANTHER" id="PTHR10064:SF31">
    <property type="entry name" value="LARGE RIBOSOMAL SUBUNIT PROTEIN EL22A-RELATED"/>
    <property type="match status" value="1"/>
</dbReference>
<keyword evidence="2 4" id="KW-0689">Ribosomal protein</keyword>
<dbReference type="GO" id="GO:0003723">
    <property type="term" value="F:RNA binding"/>
    <property type="evidence" value="ECO:0007669"/>
    <property type="project" value="TreeGrafter"/>
</dbReference>
<evidence type="ECO:0000256" key="2">
    <source>
        <dbReference type="ARBA" id="ARBA00022980"/>
    </source>
</evidence>
<dbReference type="Gene3D" id="3.30.1360.210">
    <property type="match status" value="1"/>
</dbReference>
<comment type="similarity">
    <text evidence="1">Belongs to the eukaryotic ribosomal protein eL22 family.</text>
</comment>
<keyword evidence="3" id="KW-0687">Ribonucleoprotein</keyword>
<keyword evidence="5" id="KW-1185">Reference proteome</keyword>
<evidence type="ECO:0000256" key="3">
    <source>
        <dbReference type="ARBA" id="ARBA00023274"/>
    </source>
</evidence>
<dbReference type="GO" id="GO:1990904">
    <property type="term" value="C:ribonucleoprotein complex"/>
    <property type="evidence" value="ECO:0007669"/>
    <property type="project" value="UniProtKB-KW"/>
</dbReference>
<dbReference type="GO" id="GO:0002181">
    <property type="term" value="P:cytoplasmic translation"/>
    <property type="evidence" value="ECO:0007669"/>
    <property type="project" value="TreeGrafter"/>
</dbReference>
<dbReference type="FunFam" id="3.30.1360.210:FF:000001">
    <property type="entry name" value="60S ribosomal protein L22 1"/>
    <property type="match status" value="1"/>
</dbReference>
<dbReference type="PANTHER" id="PTHR10064">
    <property type="entry name" value="60S RIBOSOMAL PROTEIN L22"/>
    <property type="match status" value="1"/>
</dbReference>
<dbReference type="GO" id="GO:0005737">
    <property type="term" value="C:cytoplasm"/>
    <property type="evidence" value="ECO:0007669"/>
    <property type="project" value="UniProtKB-ARBA"/>
</dbReference>
<evidence type="ECO:0000313" key="4">
    <source>
        <dbReference type="EMBL" id="KAH0542449.1"/>
    </source>
</evidence>
<comment type="caution">
    <text evidence="4">The sequence shown here is derived from an EMBL/GenBank/DDBJ whole genome shotgun (WGS) entry which is preliminary data.</text>
</comment>
<reference evidence="4" key="1">
    <citation type="submission" date="2021-03" db="EMBL/GenBank/DDBJ databases">
        <title>Comparative genomics and phylogenomic investigation of the class Geoglossomycetes provide insights into ecological specialization and systematics.</title>
        <authorList>
            <person name="Melie T."/>
            <person name="Pirro S."/>
            <person name="Miller A.N."/>
            <person name="Quandt A."/>
        </authorList>
    </citation>
    <scope>NUCLEOTIDE SEQUENCE</scope>
    <source>
        <strain evidence="4">GBOQ0MN5Z8</strain>
    </source>
</reference>
<dbReference type="EMBL" id="JAGHQL010000053">
    <property type="protein sequence ID" value="KAH0542449.1"/>
    <property type="molecule type" value="Genomic_DNA"/>
</dbReference>
<dbReference type="GO" id="GO:0005840">
    <property type="term" value="C:ribosome"/>
    <property type="evidence" value="ECO:0007669"/>
    <property type="project" value="UniProtKB-KW"/>
</dbReference>